<dbReference type="AlphaFoldDB" id="A0A3A1YT94"/>
<dbReference type="PROSITE" id="PS51295">
    <property type="entry name" value="CRM"/>
    <property type="match status" value="1"/>
</dbReference>
<evidence type="ECO:0000259" key="4">
    <source>
        <dbReference type="PROSITE" id="PS51295"/>
    </source>
</evidence>
<dbReference type="OrthoDB" id="9797519at2"/>
<feature type="compositionally biased region" description="Basic residues" evidence="3">
    <location>
        <begin position="186"/>
        <end position="196"/>
    </location>
</feature>
<feature type="domain" description="CRM" evidence="4">
    <location>
        <begin position="4"/>
        <end position="100"/>
    </location>
</feature>
<dbReference type="SUPFAM" id="SSF75471">
    <property type="entry name" value="YhbY-like"/>
    <property type="match status" value="1"/>
</dbReference>
<dbReference type="InterPro" id="IPR035920">
    <property type="entry name" value="YhbY-like_sf"/>
</dbReference>
<reference evidence="5 6" key="1">
    <citation type="submission" date="2017-08" db="EMBL/GenBank/DDBJ databases">
        <title>Pusillimonas indicus sp. nov., a member of the family Alcaligenaceae isolated from surface seawater.</title>
        <authorList>
            <person name="Li J."/>
        </authorList>
    </citation>
    <scope>NUCLEOTIDE SEQUENCE [LARGE SCALE GENOMIC DNA]</scope>
    <source>
        <strain evidence="5 6">L52-1-41</strain>
    </source>
</reference>
<accession>A0A3A1YT94</accession>
<dbReference type="NCBIfam" id="TIGR00253">
    <property type="entry name" value="RNA_bind_YhbY"/>
    <property type="match status" value="1"/>
</dbReference>
<organism evidence="5 6">
    <name type="scientific">Neopusillimonas maritima</name>
    <dbReference type="NCBI Taxonomy" id="2026239"/>
    <lineage>
        <taxon>Bacteria</taxon>
        <taxon>Pseudomonadati</taxon>
        <taxon>Pseudomonadota</taxon>
        <taxon>Betaproteobacteria</taxon>
        <taxon>Burkholderiales</taxon>
        <taxon>Alcaligenaceae</taxon>
        <taxon>Neopusillimonas</taxon>
    </lineage>
</organism>
<protein>
    <recommendedName>
        <fullName evidence="4">CRM domain-containing protein</fullName>
    </recommendedName>
</protein>
<evidence type="ECO:0000256" key="1">
    <source>
        <dbReference type="ARBA" id="ARBA00022884"/>
    </source>
</evidence>
<proteinExistence type="predicted"/>
<feature type="region of interest" description="Disordered" evidence="3">
    <location>
        <begin position="137"/>
        <end position="196"/>
    </location>
</feature>
<evidence type="ECO:0000256" key="3">
    <source>
        <dbReference type="SAM" id="MobiDB-lite"/>
    </source>
</evidence>
<dbReference type="SMART" id="SM01103">
    <property type="entry name" value="CRS1_YhbY"/>
    <property type="match status" value="1"/>
</dbReference>
<dbReference type="InterPro" id="IPR001890">
    <property type="entry name" value="RNA-binding_CRM"/>
</dbReference>
<dbReference type="Proteomes" id="UP000266206">
    <property type="component" value="Unassembled WGS sequence"/>
</dbReference>
<gene>
    <name evidence="5" type="ORF">CJP73_09670</name>
</gene>
<dbReference type="Pfam" id="PF01985">
    <property type="entry name" value="CRS1_YhbY"/>
    <property type="match status" value="1"/>
</dbReference>
<sequence length="196" mass="21540">MPKLELTSQERSALRARAHPLRPVVLLGDKGLTEAVIKEIDRNLTAHQLIKVKAAGEDRDSRQEMLDTLCETLSCAPVHHLGKTLILYRPNESELAAQAADLQTRAVRRASEPHTPKKLAASGITRTRKGEIAKRAARKTERLEEAAPQARRAMSMEGLQKPGMRKVAGSHGIPRRSGSALSLKAGARRRLGTRSR</sequence>
<evidence type="ECO:0000313" key="6">
    <source>
        <dbReference type="Proteomes" id="UP000266206"/>
    </source>
</evidence>
<dbReference type="InterPro" id="IPR017924">
    <property type="entry name" value="RNA-binding_YhbY"/>
</dbReference>
<dbReference type="PANTHER" id="PTHR40065:SF3">
    <property type="entry name" value="RNA-BINDING PROTEIN YHBY"/>
    <property type="match status" value="1"/>
</dbReference>
<dbReference type="PANTHER" id="PTHR40065">
    <property type="entry name" value="RNA-BINDING PROTEIN YHBY"/>
    <property type="match status" value="1"/>
</dbReference>
<dbReference type="RefSeq" id="WP_119516294.1">
    <property type="nucleotide sequence ID" value="NZ_NQYH01000007.1"/>
</dbReference>
<name>A0A3A1YT94_9BURK</name>
<dbReference type="GO" id="GO:0003723">
    <property type="term" value="F:RNA binding"/>
    <property type="evidence" value="ECO:0007669"/>
    <property type="project" value="UniProtKB-UniRule"/>
</dbReference>
<comment type="caution">
    <text evidence="5">The sequence shown here is derived from an EMBL/GenBank/DDBJ whole genome shotgun (WGS) entry which is preliminary data.</text>
</comment>
<dbReference type="EMBL" id="NQYH01000007">
    <property type="protein sequence ID" value="RIY40716.1"/>
    <property type="molecule type" value="Genomic_DNA"/>
</dbReference>
<keyword evidence="1 2" id="KW-0694">RNA-binding</keyword>
<dbReference type="InterPro" id="IPR051925">
    <property type="entry name" value="RNA-binding_domain"/>
</dbReference>
<evidence type="ECO:0000256" key="2">
    <source>
        <dbReference type="PROSITE-ProRule" id="PRU00626"/>
    </source>
</evidence>
<dbReference type="Gene3D" id="3.30.110.60">
    <property type="entry name" value="YhbY-like"/>
    <property type="match status" value="1"/>
</dbReference>
<evidence type="ECO:0000313" key="5">
    <source>
        <dbReference type="EMBL" id="RIY40716.1"/>
    </source>
</evidence>